<feature type="compositionally biased region" description="Polar residues" evidence="1">
    <location>
        <begin position="1"/>
        <end position="10"/>
    </location>
</feature>
<dbReference type="EMBL" id="NBIV01000020">
    <property type="protein sequence ID" value="PXF47733.1"/>
    <property type="molecule type" value="Genomic_DNA"/>
</dbReference>
<evidence type="ECO:0000313" key="3">
    <source>
        <dbReference type="EMBL" id="PXF47733.1"/>
    </source>
</evidence>
<feature type="compositionally biased region" description="Low complexity" evidence="1">
    <location>
        <begin position="454"/>
        <end position="501"/>
    </location>
</feature>
<feature type="compositionally biased region" description="Pro residues" evidence="1">
    <location>
        <begin position="29"/>
        <end position="63"/>
    </location>
</feature>
<evidence type="ECO:0000313" key="4">
    <source>
        <dbReference type="Proteomes" id="UP000247409"/>
    </source>
</evidence>
<comment type="caution">
    <text evidence="3">The sequence shown here is derived from an EMBL/GenBank/DDBJ whole genome shotgun (WGS) entry which is preliminary data.</text>
</comment>
<organism evidence="3 4">
    <name type="scientific">Gracilariopsis chorda</name>
    <dbReference type="NCBI Taxonomy" id="448386"/>
    <lineage>
        <taxon>Eukaryota</taxon>
        <taxon>Rhodophyta</taxon>
        <taxon>Florideophyceae</taxon>
        <taxon>Rhodymeniophycidae</taxon>
        <taxon>Gracilariales</taxon>
        <taxon>Gracilariaceae</taxon>
        <taxon>Gracilariopsis</taxon>
    </lineage>
</organism>
<keyword evidence="4" id="KW-1185">Reference proteome</keyword>
<feature type="region of interest" description="Disordered" evidence="1">
    <location>
        <begin position="1"/>
        <end position="82"/>
    </location>
</feature>
<feature type="compositionally biased region" description="Polar residues" evidence="1">
    <location>
        <begin position="502"/>
        <end position="513"/>
    </location>
</feature>
<protein>
    <recommendedName>
        <fullName evidence="2">Senescence domain-containing protein</fullName>
    </recommendedName>
</protein>
<dbReference type="PANTHER" id="PTHR48125">
    <property type="entry name" value="LP07818P1"/>
    <property type="match status" value="1"/>
</dbReference>
<feature type="domain" description="Senescence" evidence="2">
    <location>
        <begin position="256"/>
        <end position="426"/>
    </location>
</feature>
<feature type="compositionally biased region" description="Low complexity" evidence="1">
    <location>
        <begin position="221"/>
        <end position="230"/>
    </location>
</feature>
<feature type="region of interest" description="Disordered" evidence="1">
    <location>
        <begin position="428"/>
        <end position="513"/>
    </location>
</feature>
<dbReference type="AlphaFoldDB" id="A0A2V3J0A0"/>
<sequence length="533" mass="56436">MSSKPRTASKTPRKASKAPATPSLHPNITNPPSPKPPQPVPSSYPQPGRPSRPNPPVPPPQPRPTHRPHSAPAEPLQSEPLPPGFEVLIELNATITEKLHPNTPQHHNFHGVPPLPPPQPSAPLLVIQGPLATDPSQPNANMLYYAFINTRSYNFPLMPSTSCRRIAQDAFRIRVDNRRFVVALHPSTPPKHVEGFIALLQWFCTWKEPEGSLPPARLSESTTSSTSSLPTTPPLPPPKSTVFTKIGDNVVDVIEKVSNRANNTTQRYLSEKHSTAVSNRNRGAAKDLNIGGRATAGVLGTTQKVVGAVAKVAVATTDKIACTVGRRVTKTVAKPLASAPERSIRRGFYDQIASGCLAAGRIYVSVDKNVRLFMANTGDTAALVAGAKYGPQAEHASRQIAQIAYDAYHVMKFPSELGYKSLMKSSVEEELKRKGDDTTPDDQVQPPPSWANEASFPPVSPGAVPSSAVTGSPMSVSSAAKASSSAPAGSPAAVGPAAGASTDYSASTTPSSSAGVVHIPIAQEMSLNLPKTT</sequence>
<gene>
    <name evidence="3" type="ORF">BWQ96_02415</name>
</gene>
<feature type="region of interest" description="Disordered" evidence="1">
    <location>
        <begin position="213"/>
        <end position="240"/>
    </location>
</feature>
<dbReference type="InterPro" id="IPR009686">
    <property type="entry name" value="Senescence/spartin_C"/>
</dbReference>
<dbReference type="OrthoDB" id="10523679at2759"/>
<feature type="compositionally biased region" description="Basic and acidic residues" evidence="1">
    <location>
        <begin position="428"/>
        <end position="437"/>
    </location>
</feature>
<evidence type="ECO:0000256" key="1">
    <source>
        <dbReference type="SAM" id="MobiDB-lite"/>
    </source>
</evidence>
<proteinExistence type="predicted"/>
<dbReference type="Proteomes" id="UP000247409">
    <property type="component" value="Unassembled WGS sequence"/>
</dbReference>
<name>A0A2V3J0A0_9FLOR</name>
<evidence type="ECO:0000259" key="2">
    <source>
        <dbReference type="Pfam" id="PF06911"/>
    </source>
</evidence>
<reference evidence="3 4" key="1">
    <citation type="journal article" date="2018" name="Mol. Biol. Evol.">
        <title>Analysis of the draft genome of the red seaweed Gracilariopsis chorda provides insights into genome size evolution in Rhodophyta.</title>
        <authorList>
            <person name="Lee J."/>
            <person name="Yang E.C."/>
            <person name="Graf L."/>
            <person name="Yang J.H."/>
            <person name="Qiu H."/>
            <person name="Zel Zion U."/>
            <person name="Chan C.X."/>
            <person name="Stephens T.G."/>
            <person name="Weber A.P.M."/>
            <person name="Boo G.H."/>
            <person name="Boo S.M."/>
            <person name="Kim K.M."/>
            <person name="Shin Y."/>
            <person name="Jung M."/>
            <person name="Lee S.J."/>
            <person name="Yim H.S."/>
            <person name="Lee J.H."/>
            <person name="Bhattacharya D."/>
            <person name="Yoon H.S."/>
        </authorList>
    </citation>
    <scope>NUCLEOTIDE SEQUENCE [LARGE SCALE GENOMIC DNA]</scope>
    <source>
        <strain evidence="3 4">SKKU-2015</strain>
        <tissue evidence="3">Whole body</tissue>
    </source>
</reference>
<dbReference type="PANTHER" id="PTHR48125:SF10">
    <property type="entry name" value="OS12G0136300 PROTEIN"/>
    <property type="match status" value="1"/>
</dbReference>
<accession>A0A2V3J0A0</accession>
<dbReference type="Pfam" id="PF06911">
    <property type="entry name" value="Senescence"/>
    <property type="match status" value="1"/>
</dbReference>